<dbReference type="RefSeq" id="WP_129017478.1">
    <property type="nucleotide sequence ID" value="NZ_SDDZ01000005.1"/>
</dbReference>
<dbReference type="PANTHER" id="PTHR36849">
    <property type="entry name" value="CYTOPLASMIC PROTEIN-RELATED"/>
    <property type="match status" value="1"/>
</dbReference>
<evidence type="ECO:0000256" key="1">
    <source>
        <dbReference type="SAM" id="Coils"/>
    </source>
</evidence>
<dbReference type="EMBL" id="SDDZ01000005">
    <property type="protein sequence ID" value="RXJ49910.1"/>
    <property type="molecule type" value="Genomic_DNA"/>
</dbReference>
<evidence type="ECO:0000313" key="3">
    <source>
        <dbReference type="Proteomes" id="UP000289792"/>
    </source>
</evidence>
<protein>
    <submittedName>
        <fullName evidence="2">DUF488 domain-containing protein</fullName>
    </submittedName>
</protein>
<dbReference type="Proteomes" id="UP000289792">
    <property type="component" value="Unassembled WGS sequence"/>
</dbReference>
<gene>
    <name evidence="2" type="ORF">ESZ48_10715</name>
</gene>
<dbReference type="InterPro" id="IPR052552">
    <property type="entry name" value="YeaO-like"/>
</dbReference>
<keyword evidence="1" id="KW-0175">Coiled coil</keyword>
<proteinExistence type="predicted"/>
<accession>A0A4Q0XFB5</accession>
<reference evidence="2 3" key="1">
    <citation type="submission" date="2019-01" db="EMBL/GenBank/DDBJ databases">
        <title>Genome sequence of the Antarctic species Gelidibacter gilvus ACAM 158(T).</title>
        <authorList>
            <person name="Bowman J.P."/>
        </authorList>
    </citation>
    <scope>NUCLEOTIDE SEQUENCE [LARGE SCALE GENOMIC DNA]</scope>
    <source>
        <strain evidence="2 3">IC158</strain>
    </source>
</reference>
<dbReference type="OrthoDB" id="9790745at2"/>
<name>A0A4Q0XFB5_9FLAO</name>
<feature type="coiled-coil region" evidence="1">
    <location>
        <begin position="66"/>
        <end position="93"/>
    </location>
</feature>
<dbReference type="Pfam" id="PF22752">
    <property type="entry name" value="DUF488-N3i"/>
    <property type="match status" value="1"/>
</dbReference>
<comment type="caution">
    <text evidence="2">The sequence shown here is derived from an EMBL/GenBank/DDBJ whole genome shotgun (WGS) entry which is preliminary data.</text>
</comment>
<organism evidence="2 3">
    <name type="scientific">Gelidibacter gilvus</name>
    <dbReference type="NCBI Taxonomy" id="59602"/>
    <lineage>
        <taxon>Bacteria</taxon>
        <taxon>Pseudomonadati</taxon>
        <taxon>Bacteroidota</taxon>
        <taxon>Flavobacteriia</taxon>
        <taxon>Flavobacteriales</taxon>
        <taxon>Flavobacteriaceae</taxon>
        <taxon>Gelidibacter</taxon>
    </lineage>
</organism>
<dbReference type="PANTHER" id="PTHR36849:SF1">
    <property type="entry name" value="CYTOPLASMIC PROTEIN"/>
    <property type="match status" value="1"/>
</dbReference>
<evidence type="ECO:0000313" key="2">
    <source>
        <dbReference type="EMBL" id="RXJ49910.1"/>
    </source>
</evidence>
<dbReference type="AlphaFoldDB" id="A0A4Q0XFB5"/>
<keyword evidence="3" id="KW-1185">Reference proteome</keyword>
<sequence>MKPIQIKRVYDTPSKSDGYRILIDRIWPRGVSKEEAKLDDWNKDLAPSTELRKWFDHDPEKFDDFSNKYKKELKDQSEVLKELRQKAKDQKVTLLYGAKDTAHNQAVVLKEILEGLDASS</sequence>